<reference evidence="2" key="1">
    <citation type="journal article" date="2022" name="Mol. Ecol. Resour.">
        <title>The genomes of chicory, endive, great burdock and yacon provide insights into Asteraceae palaeo-polyploidization history and plant inulin production.</title>
        <authorList>
            <person name="Fan W."/>
            <person name="Wang S."/>
            <person name="Wang H."/>
            <person name="Wang A."/>
            <person name="Jiang F."/>
            <person name="Liu H."/>
            <person name="Zhao H."/>
            <person name="Xu D."/>
            <person name="Zhang Y."/>
        </authorList>
    </citation>
    <scope>NUCLEOTIDE SEQUENCE [LARGE SCALE GENOMIC DNA]</scope>
    <source>
        <strain evidence="2">cv. Punajuju</strain>
    </source>
</reference>
<reference evidence="1 2" key="2">
    <citation type="journal article" date="2022" name="Mol. Ecol. Resour.">
        <title>The genomes of chicory, endive, great burdock and yacon provide insights into Asteraceae paleo-polyploidization history and plant inulin production.</title>
        <authorList>
            <person name="Fan W."/>
            <person name="Wang S."/>
            <person name="Wang H."/>
            <person name="Wang A."/>
            <person name="Jiang F."/>
            <person name="Liu H."/>
            <person name="Zhao H."/>
            <person name="Xu D."/>
            <person name="Zhang Y."/>
        </authorList>
    </citation>
    <scope>NUCLEOTIDE SEQUENCE [LARGE SCALE GENOMIC DNA]</scope>
    <source>
        <strain evidence="2">cv. Punajuju</strain>
        <tissue evidence="1">Leaves</tissue>
    </source>
</reference>
<accession>A0ACB9AER7</accession>
<evidence type="ECO:0000313" key="2">
    <source>
        <dbReference type="Proteomes" id="UP001055811"/>
    </source>
</evidence>
<organism evidence="1 2">
    <name type="scientific">Cichorium intybus</name>
    <name type="common">Chicory</name>
    <dbReference type="NCBI Taxonomy" id="13427"/>
    <lineage>
        <taxon>Eukaryota</taxon>
        <taxon>Viridiplantae</taxon>
        <taxon>Streptophyta</taxon>
        <taxon>Embryophyta</taxon>
        <taxon>Tracheophyta</taxon>
        <taxon>Spermatophyta</taxon>
        <taxon>Magnoliopsida</taxon>
        <taxon>eudicotyledons</taxon>
        <taxon>Gunneridae</taxon>
        <taxon>Pentapetalae</taxon>
        <taxon>asterids</taxon>
        <taxon>campanulids</taxon>
        <taxon>Asterales</taxon>
        <taxon>Asteraceae</taxon>
        <taxon>Cichorioideae</taxon>
        <taxon>Cichorieae</taxon>
        <taxon>Cichoriinae</taxon>
        <taxon>Cichorium</taxon>
    </lineage>
</organism>
<proteinExistence type="predicted"/>
<sequence length="267" mass="28482">MLLDPKVEVEPNKLVAVVVVEAVELDPNKPDPVNGDGDDVPNNVPVEAAVEAPKPKAGVEDDEDASANPNEGVDDADDEDAPNKGVEDVDELNIEEDEVGFEIENGDGDEDDANENSDGDEDDDDEVKVDKLEEKSLQVIEVDDDAVAPAKLEKEGVTEEEDDPNKVGKDGDAADDEEEVIGGEGETPNDVEEKLGVDVAEEDDDPNKPVEKGELTVVVVVLELEEAPNMLLDPKVEVEPNKLVAVVVVEAVELDPNKPDPVNGSLT</sequence>
<dbReference type="Proteomes" id="UP001055811">
    <property type="component" value="Linkage Group LG07"/>
</dbReference>
<evidence type="ECO:0000313" key="1">
    <source>
        <dbReference type="EMBL" id="KAI3707996.1"/>
    </source>
</evidence>
<dbReference type="EMBL" id="CM042015">
    <property type="protein sequence ID" value="KAI3707996.1"/>
    <property type="molecule type" value="Genomic_DNA"/>
</dbReference>
<keyword evidence="2" id="KW-1185">Reference proteome</keyword>
<name>A0ACB9AER7_CICIN</name>
<gene>
    <name evidence="1" type="ORF">L2E82_36981</name>
</gene>
<comment type="caution">
    <text evidence="1">The sequence shown here is derived from an EMBL/GenBank/DDBJ whole genome shotgun (WGS) entry which is preliminary data.</text>
</comment>
<protein>
    <submittedName>
        <fullName evidence="1">Uncharacterized protein</fullName>
    </submittedName>
</protein>